<dbReference type="PROSITE" id="PS51273">
    <property type="entry name" value="GATASE_TYPE_1"/>
    <property type="match status" value="1"/>
</dbReference>
<dbReference type="EMBL" id="JBHUFZ010000032">
    <property type="protein sequence ID" value="MFD1891244.1"/>
    <property type="molecule type" value="Genomic_DNA"/>
</dbReference>
<dbReference type="Gene3D" id="3.40.50.880">
    <property type="match status" value="1"/>
</dbReference>
<organism evidence="1 2">
    <name type="scientific">Luteococcus peritonei</name>
    <dbReference type="NCBI Taxonomy" id="88874"/>
    <lineage>
        <taxon>Bacteria</taxon>
        <taxon>Bacillati</taxon>
        <taxon>Actinomycetota</taxon>
        <taxon>Actinomycetes</taxon>
        <taxon>Propionibacteriales</taxon>
        <taxon>Propionibacteriaceae</taxon>
        <taxon>Luteococcus</taxon>
    </lineage>
</organism>
<dbReference type="CDD" id="cd01745">
    <property type="entry name" value="GATase1_2"/>
    <property type="match status" value="1"/>
</dbReference>
<dbReference type="InterPro" id="IPR029062">
    <property type="entry name" value="Class_I_gatase-like"/>
</dbReference>
<evidence type="ECO:0000313" key="2">
    <source>
        <dbReference type="Proteomes" id="UP001597326"/>
    </source>
</evidence>
<dbReference type="SUPFAM" id="SSF52317">
    <property type="entry name" value="Class I glutamine amidotransferase-like"/>
    <property type="match status" value="1"/>
</dbReference>
<dbReference type="InterPro" id="IPR011697">
    <property type="entry name" value="Peptidase_C26"/>
</dbReference>
<dbReference type="Pfam" id="PF07722">
    <property type="entry name" value="Peptidase_C26"/>
    <property type="match status" value="1"/>
</dbReference>
<accession>A0ABW4RZS0</accession>
<evidence type="ECO:0000313" key="1">
    <source>
        <dbReference type="EMBL" id="MFD1891244.1"/>
    </source>
</evidence>
<reference evidence="2" key="1">
    <citation type="journal article" date="2019" name="Int. J. Syst. Evol. Microbiol.">
        <title>The Global Catalogue of Microorganisms (GCM) 10K type strain sequencing project: providing services to taxonomists for standard genome sequencing and annotation.</title>
        <authorList>
            <consortium name="The Broad Institute Genomics Platform"/>
            <consortium name="The Broad Institute Genome Sequencing Center for Infectious Disease"/>
            <person name="Wu L."/>
            <person name="Ma J."/>
        </authorList>
    </citation>
    <scope>NUCLEOTIDE SEQUENCE [LARGE SCALE GENOMIC DNA]</scope>
    <source>
        <strain evidence="2">CAIM 431</strain>
    </source>
</reference>
<keyword evidence="2" id="KW-1185">Reference proteome</keyword>
<dbReference type="Proteomes" id="UP001597326">
    <property type="component" value="Unassembled WGS sequence"/>
</dbReference>
<dbReference type="InterPro" id="IPR044668">
    <property type="entry name" value="PuuD-like"/>
</dbReference>
<proteinExistence type="predicted"/>
<sequence>MSTRPVIGIITNLELDPHYLFPGYARVTVNEDYHRSLLAAGAVPVLIPPTPELSVLPDQLALLDGLVLAGGQDVDPLRYGAQPRLECGVPNPRRDAFELEALRLAREAGLPTFGICRGLQIVNTFLGGTLHQDISHAGSPQRHMMGGNPALGAHAISIEPDSFLDDAWGTRSAVVNSFHHQAVDRVAEQLAVVARAADGIVEAVEYTGEEFDLFAVQWHPEMMSGSDARAKALFTWFVDLVAGRWES</sequence>
<dbReference type="PANTHER" id="PTHR43235">
    <property type="entry name" value="GLUTAMINE AMIDOTRANSFERASE PB2B2.05-RELATED"/>
    <property type="match status" value="1"/>
</dbReference>
<keyword evidence="1" id="KW-0378">Hydrolase</keyword>
<dbReference type="GO" id="GO:0016787">
    <property type="term" value="F:hydrolase activity"/>
    <property type="evidence" value="ECO:0007669"/>
    <property type="project" value="UniProtKB-KW"/>
</dbReference>
<name>A0ABW4RZS0_9ACTN</name>
<dbReference type="PANTHER" id="PTHR43235:SF1">
    <property type="entry name" value="GLUTAMINE AMIDOTRANSFERASE PB2B2.05-RELATED"/>
    <property type="match status" value="1"/>
</dbReference>
<comment type="caution">
    <text evidence="1">The sequence shown here is derived from an EMBL/GenBank/DDBJ whole genome shotgun (WGS) entry which is preliminary data.</text>
</comment>
<protein>
    <submittedName>
        <fullName evidence="1">Gamma-glutamyl-gamma-aminobutyrate hydrolase family protein</fullName>
    </submittedName>
</protein>
<dbReference type="RefSeq" id="WP_343875511.1">
    <property type="nucleotide sequence ID" value="NZ_BAAAIX010000033.1"/>
</dbReference>
<gene>
    <name evidence="1" type="ORF">ACFSCS_13790</name>
</gene>